<keyword evidence="7" id="KW-1185">Reference proteome</keyword>
<dbReference type="Pfam" id="PF07690">
    <property type="entry name" value="MFS_1"/>
    <property type="match status" value="1"/>
</dbReference>
<feature type="transmembrane region" description="Helical" evidence="5">
    <location>
        <begin position="209"/>
        <end position="229"/>
    </location>
</feature>
<dbReference type="EMBL" id="JAFJYH010000077">
    <property type="protein sequence ID" value="KAG4420806.1"/>
    <property type="molecule type" value="Genomic_DNA"/>
</dbReference>
<evidence type="ECO:0000313" key="7">
    <source>
        <dbReference type="Proteomes" id="UP000664132"/>
    </source>
</evidence>
<feature type="transmembrane region" description="Helical" evidence="5">
    <location>
        <begin position="420"/>
        <end position="441"/>
    </location>
</feature>
<evidence type="ECO:0000256" key="1">
    <source>
        <dbReference type="ARBA" id="ARBA00004141"/>
    </source>
</evidence>
<keyword evidence="2 5" id="KW-0812">Transmembrane</keyword>
<dbReference type="InterPro" id="IPR036259">
    <property type="entry name" value="MFS_trans_sf"/>
</dbReference>
<feature type="transmembrane region" description="Helical" evidence="5">
    <location>
        <begin position="120"/>
        <end position="137"/>
    </location>
</feature>
<feature type="transmembrane region" description="Helical" evidence="5">
    <location>
        <begin position="176"/>
        <end position="197"/>
    </location>
</feature>
<dbReference type="InterPro" id="IPR011701">
    <property type="entry name" value="MFS"/>
</dbReference>
<feature type="transmembrane region" description="Helical" evidence="5">
    <location>
        <begin position="305"/>
        <end position="331"/>
    </location>
</feature>
<comment type="caution">
    <text evidence="6">The sequence shown here is derived from an EMBL/GenBank/DDBJ whole genome shotgun (WGS) entry which is preliminary data.</text>
</comment>
<evidence type="ECO:0000313" key="6">
    <source>
        <dbReference type="EMBL" id="KAG4420806.1"/>
    </source>
</evidence>
<evidence type="ECO:0008006" key="8">
    <source>
        <dbReference type="Google" id="ProtNLM"/>
    </source>
</evidence>
<feature type="transmembrane region" description="Helical" evidence="5">
    <location>
        <begin position="488"/>
        <end position="510"/>
    </location>
</feature>
<name>A0A8H7W7X5_9HELO</name>
<comment type="subcellular location">
    <subcellularLocation>
        <location evidence="1">Membrane</location>
        <topology evidence="1">Multi-pass membrane protein</topology>
    </subcellularLocation>
</comment>
<accession>A0A8H7W7X5</accession>
<dbReference type="Proteomes" id="UP000664132">
    <property type="component" value="Unassembled WGS sequence"/>
</dbReference>
<dbReference type="Gene3D" id="1.20.1250.20">
    <property type="entry name" value="MFS general substrate transporter like domains"/>
    <property type="match status" value="1"/>
</dbReference>
<keyword evidence="4 5" id="KW-0472">Membrane</keyword>
<protein>
    <recommendedName>
        <fullName evidence="8">MFS general substrate transporter</fullName>
    </recommendedName>
</protein>
<reference evidence="6" key="1">
    <citation type="submission" date="2021-02" db="EMBL/GenBank/DDBJ databases">
        <title>Genome sequence Cadophora malorum strain M34.</title>
        <authorList>
            <person name="Stefanovic E."/>
            <person name="Vu D."/>
            <person name="Scully C."/>
            <person name="Dijksterhuis J."/>
            <person name="Roader J."/>
            <person name="Houbraken J."/>
        </authorList>
    </citation>
    <scope>NUCLEOTIDE SEQUENCE</scope>
    <source>
        <strain evidence="6">M34</strain>
    </source>
</reference>
<feature type="transmembrane region" description="Helical" evidence="5">
    <location>
        <begin position="453"/>
        <end position="476"/>
    </location>
</feature>
<dbReference type="SUPFAM" id="SSF103473">
    <property type="entry name" value="MFS general substrate transporter"/>
    <property type="match status" value="1"/>
</dbReference>
<evidence type="ECO:0000256" key="3">
    <source>
        <dbReference type="ARBA" id="ARBA00022989"/>
    </source>
</evidence>
<feature type="transmembrane region" description="Helical" evidence="5">
    <location>
        <begin position="393"/>
        <end position="414"/>
    </location>
</feature>
<gene>
    <name evidence="6" type="ORF">IFR04_006086</name>
</gene>
<feature type="transmembrane region" description="Helical" evidence="5">
    <location>
        <begin position="55"/>
        <end position="78"/>
    </location>
</feature>
<evidence type="ECO:0000256" key="5">
    <source>
        <dbReference type="SAM" id="Phobius"/>
    </source>
</evidence>
<proteinExistence type="predicted"/>
<dbReference type="GO" id="GO:0005886">
    <property type="term" value="C:plasma membrane"/>
    <property type="evidence" value="ECO:0007669"/>
    <property type="project" value="TreeGrafter"/>
</dbReference>
<dbReference type="PANTHER" id="PTHR23502">
    <property type="entry name" value="MAJOR FACILITATOR SUPERFAMILY"/>
    <property type="match status" value="1"/>
</dbReference>
<dbReference type="PANTHER" id="PTHR23502:SF164">
    <property type="entry name" value="MAJOR FACILITATOR SUPERFAMILY (MFS) PROFILE DOMAIN-CONTAINING PROTEIN"/>
    <property type="match status" value="1"/>
</dbReference>
<dbReference type="OrthoDB" id="268400at2759"/>
<evidence type="ECO:0000256" key="2">
    <source>
        <dbReference type="ARBA" id="ARBA00022692"/>
    </source>
</evidence>
<feature type="transmembrane region" description="Helical" evidence="5">
    <location>
        <begin position="84"/>
        <end position="108"/>
    </location>
</feature>
<keyword evidence="3 5" id="KW-1133">Transmembrane helix</keyword>
<feature type="transmembrane region" description="Helical" evidence="5">
    <location>
        <begin position="149"/>
        <end position="169"/>
    </location>
</feature>
<organism evidence="6 7">
    <name type="scientific">Cadophora malorum</name>
    <dbReference type="NCBI Taxonomy" id="108018"/>
    <lineage>
        <taxon>Eukaryota</taxon>
        <taxon>Fungi</taxon>
        <taxon>Dikarya</taxon>
        <taxon>Ascomycota</taxon>
        <taxon>Pezizomycotina</taxon>
        <taxon>Leotiomycetes</taxon>
        <taxon>Helotiales</taxon>
        <taxon>Ploettnerulaceae</taxon>
        <taxon>Cadophora</taxon>
    </lineage>
</organism>
<sequence length="532" mass="58417">MASVLEESPYGSSISTSVFLITSDGKTLQLPIPSSSPKDPLNWHPAKRRIVLGNVFFFAMLAVVQLQSLGVLVPVMAIDYLPQGISILAFTPMASSSLLCVGLSQFIWIPLSLAIGRRPVFLLANLLLAVGSIYAALSPNFYHHVAAQSMQSVASGFTFSALGLMLIDLTFIHERIIVLSIFWSVGGAISNALIAAVPKVDSTFHTWRGFYHVLFLLALFSFVVAFFLCPETYFHRPPLAFDGRVLVQSTAERVTIYEDWREIGVDKALPALPITLAELKVDELKVWGLDIPNRWKRMGAIYPQILLLLLNPLVFWVMILNALATTGILAFDLSYGVLLLSPPYSLPIDKVAFIKLAAAAGSLATFPITGLLNRKITRGLATRNGGRQSVEHYLPSFILPVITGFLAQFLYGLAAQRKLHYGWIFTAYGMMYFSFISLYTCNSLWAVEAFPCFAAASLAVVMGVSYVLPFALSFVIKPWIAKVGQWSMHATLGGIILGVGSIGIPIAIFGKEWRRRILEKYGSMQGGALRPQ</sequence>
<dbReference type="AlphaFoldDB" id="A0A8H7W7X5"/>
<feature type="transmembrane region" description="Helical" evidence="5">
    <location>
        <begin position="351"/>
        <end position="372"/>
    </location>
</feature>
<evidence type="ECO:0000256" key="4">
    <source>
        <dbReference type="ARBA" id="ARBA00023136"/>
    </source>
</evidence>
<dbReference type="GO" id="GO:0022857">
    <property type="term" value="F:transmembrane transporter activity"/>
    <property type="evidence" value="ECO:0007669"/>
    <property type="project" value="InterPro"/>
</dbReference>